<dbReference type="EMBL" id="HG739256">
    <property type="protein sequence ID" value="CDP17689.1"/>
    <property type="molecule type" value="Genomic_DNA"/>
</dbReference>
<dbReference type="OrthoDB" id="1701699at2759"/>
<reference evidence="2" key="1">
    <citation type="journal article" date="2014" name="Science">
        <title>The coffee genome provides insight into the convergent evolution of caffeine biosynthesis.</title>
        <authorList>
            <person name="Denoeud F."/>
            <person name="Carretero-Paulet L."/>
            <person name="Dereeper A."/>
            <person name="Droc G."/>
            <person name="Guyot R."/>
            <person name="Pietrella M."/>
            <person name="Zheng C."/>
            <person name="Alberti A."/>
            <person name="Anthony F."/>
            <person name="Aprea G."/>
            <person name="Aury J.M."/>
            <person name="Bento P."/>
            <person name="Bernard M."/>
            <person name="Bocs S."/>
            <person name="Campa C."/>
            <person name="Cenci A."/>
            <person name="Combes M.C."/>
            <person name="Crouzillat D."/>
            <person name="Da Silva C."/>
            <person name="Daddiego L."/>
            <person name="De Bellis F."/>
            <person name="Dussert S."/>
            <person name="Garsmeur O."/>
            <person name="Gayraud T."/>
            <person name="Guignon V."/>
            <person name="Jahn K."/>
            <person name="Jamilloux V."/>
            <person name="Joet T."/>
            <person name="Labadie K."/>
            <person name="Lan T."/>
            <person name="Leclercq J."/>
            <person name="Lepelley M."/>
            <person name="Leroy T."/>
            <person name="Li L.T."/>
            <person name="Librado P."/>
            <person name="Lopez L."/>
            <person name="Munoz A."/>
            <person name="Noel B."/>
            <person name="Pallavicini A."/>
            <person name="Perrotta G."/>
            <person name="Poncet V."/>
            <person name="Pot D."/>
            <person name="Priyono X."/>
            <person name="Rigoreau M."/>
            <person name="Rouard M."/>
            <person name="Rozas J."/>
            <person name="Tranchant-Dubreuil C."/>
            <person name="VanBuren R."/>
            <person name="Zhang Q."/>
            <person name="Andrade A.C."/>
            <person name="Argout X."/>
            <person name="Bertrand B."/>
            <person name="de Kochko A."/>
            <person name="Graziosi G."/>
            <person name="Henry R.J."/>
            <person name="Jayarama X."/>
            <person name="Ming R."/>
            <person name="Nagai C."/>
            <person name="Rounsley S."/>
            <person name="Sankoff D."/>
            <person name="Giuliano G."/>
            <person name="Albert V.A."/>
            <person name="Wincker P."/>
            <person name="Lashermes P."/>
        </authorList>
    </citation>
    <scope>NUCLEOTIDE SEQUENCE [LARGE SCALE GENOMIC DNA]</scope>
    <source>
        <strain evidence="2">cv. DH200-94</strain>
    </source>
</reference>
<dbReference type="AlphaFoldDB" id="A0A068VAX4"/>
<evidence type="ECO:0008006" key="3">
    <source>
        <dbReference type="Google" id="ProtNLM"/>
    </source>
</evidence>
<dbReference type="InParanoid" id="A0A068VAX4"/>
<protein>
    <recommendedName>
        <fullName evidence="3">DUF241 domain-containing protein</fullName>
    </recommendedName>
</protein>
<dbReference type="Proteomes" id="UP000295252">
    <property type="component" value="Chromosome I"/>
</dbReference>
<dbReference type="GO" id="GO:0048367">
    <property type="term" value="P:shoot system development"/>
    <property type="evidence" value="ECO:0007669"/>
    <property type="project" value="InterPro"/>
</dbReference>
<keyword evidence="2" id="KW-1185">Reference proteome</keyword>
<dbReference type="OMA" id="IRAYMVT"/>
<dbReference type="STRING" id="49390.A0A068VAX4"/>
<dbReference type="Gramene" id="CDP17689">
    <property type="protein sequence ID" value="CDP17689"/>
    <property type="gene ID" value="GSCOC_T00013238001"/>
</dbReference>
<accession>A0A068VAX4</accession>
<sequence length="290" mass="32394">MATSVLNPKLSIHSRSISLPSISHPLIVTAEEHLERLRSSEAASSTSHSLACQKLDGLKNLYECLDDVLRLPLSQQALSSEKLGKWEEEVLDGSLRLLEICGAVRDIYSRMKEILQELESSLRTKRSEDLANEASSYMICKKNLNKMIRKCYKEFKKSGKDGNVEVVNRDSENAPLVNLVKEVQAISLPVLESVLCFLSGPKAGSQPKGWSLVSNLLQQKRASRKGDSDIALIEQIEIKLHLLNNNKSKKDVLQKLEAVDSSIAELAEILEIVFRLLLKTRVSLLNILNH</sequence>
<dbReference type="PANTHER" id="PTHR33070">
    <property type="entry name" value="OS06G0725500 PROTEIN"/>
    <property type="match status" value="1"/>
</dbReference>
<dbReference type="PANTHER" id="PTHR33070:SF120">
    <property type="entry name" value="EXPRESSED PROTEIN"/>
    <property type="match status" value="1"/>
</dbReference>
<evidence type="ECO:0000313" key="2">
    <source>
        <dbReference type="Proteomes" id="UP000295252"/>
    </source>
</evidence>
<dbReference type="GO" id="GO:0048364">
    <property type="term" value="P:root development"/>
    <property type="evidence" value="ECO:0007669"/>
    <property type="project" value="InterPro"/>
</dbReference>
<proteinExistence type="predicted"/>
<dbReference type="PhylomeDB" id="A0A068VAX4"/>
<evidence type="ECO:0000313" key="1">
    <source>
        <dbReference type="EMBL" id="CDP17689.1"/>
    </source>
</evidence>
<name>A0A068VAX4_COFCA</name>
<gene>
    <name evidence="1" type="ORF">GSCOC_T00013238001</name>
</gene>
<organism evidence="1 2">
    <name type="scientific">Coffea canephora</name>
    <name type="common">Robusta coffee</name>
    <dbReference type="NCBI Taxonomy" id="49390"/>
    <lineage>
        <taxon>Eukaryota</taxon>
        <taxon>Viridiplantae</taxon>
        <taxon>Streptophyta</taxon>
        <taxon>Embryophyta</taxon>
        <taxon>Tracheophyta</taxon>
        <taxon>Spermatophyta</taxon>
        <taxon>Magnoliopsida</taxon>
        <taxon>eudicotyledons</taxon>
        <taxon>Gunneridae</taxon>
        <taxon>Pentapetalae</taxon>
        <taxon>asterids</taxon>
        <taxon>lamiids</taxon>
        <taxon>Gentianales</taxon>
        <taxon>Rubiaceae</taxon>
        <taxon>Ixoroideae</taxon>
        <taxon>Gardenieae complex</taxon>
        <taxon>Bertiereae - Coffeeae clade</taxon>
        <taxon>Coffeeae</taxon>
        <taxon>Coffea</taxon>
    </lineage>
</organism>
<dbReference type="InterPro" id="IPR004320">
    <property type="entry name" value="BPS1_pln"/>
</dbReference>
<dbReference type="Pfam" id="PF03087">
    <property type="entry name" value="BPS1"/>
    <property type="match status" value="1"/>
</dbReference>